<sequence>MRLCTPTSFLAIPRGMKSAKGYTWLRSGVLWTGCDMGHMLVLLFFWGDSAPECVY</sequence>
<evidence type="ECO:0000256" key="1">
    <source>
        <dbReference type="SAM" id="Phobius"/>
    </source>
</evidence>
<dbReference type="AlphaFoldDB" id="A0A5N5XAH9"/>
<gene>
    <name evidence="2" type="ORF">BDV29DRAFT_167802</name>
</gene>
<feature type="transmembrane region" description="Helical" evidence="1">
    <location>
        <begin position="24"/>
        <end position="46"/>
    </location>
</feature>
<dbReference type="Proteomes" id="UP000326565">
    <property type="component" value="Unassembled WGS sequence"/>
</dbReference>
<keyword evidence="3" id="KW-1185">Reference proteome</keyword>
<name>A0A5N5XAH9_9EURO</name>
<proteinExistence type="predicted"/>
<dbReference type="EMBL" id="ML732165">
    <property type="protein sequence ID" value="KAB8077778.1"/>
    <property type="molecule type" value="Genomic_DNA"/>
</dbReference>
<protein>
    <submittedName>
        <fullName evidence="2">Uncharacterized protein</fullName>
    </submittedName>
</protein>
<keyword evidence="1" id="KW-1133">Transmembrane helix</keyword>
<reference evidence="2 3" key="1">
    <citation type="submission" date="2019-04" db="EMBL/GenBank/DDBJ databases">
        <title>Friends and foes A comparative genomics study of 23 Aspergillus species from section Flavi.</title>
        <authorList>
            <consortium name="DOE Joint Genome Institute"/>
            <person name="Kjaerbolling I."/>
            <person name="Vesth T."/>
            <person name="Frisvad J.C."/>
            <person name="Nybo J.L."/>
            <person name="Theobald S."/>
            <person name="Kildgaard S."/>
            <person name="Isbrandt T."/>
            <person name="Kuo A."/>
            <person name="Sato A."/>
            <person name="Lyhne E.K."/>
            <person name="Kogle M.E."/>
            <person name="Wiebenga A."/>
            <person name="Kun R.S."/>
            <person name="Lubbers R.J."/>
            <person name="Makela M.R."/>
            <person name="Barry K."/>
            <person name="Chovatia M."/>
            <person name="Clum A."/>
            <person name="Daum C."/>
            <person name="Haridas S."/>
            <person name="He G."/>
            <person name="LaButti K."/>
            <person name="Lipzen A."/>
            <person name="Mondo S."/>
            <person name="Riley R."/>
            <person name="Salamov A."/>
            <person name="Simmons B.A."/>
            <person name="Magnuson J.K."/>
            <person name="Henrissat B."/>
            <person name="Mortensen U.H."/>
            <person name="Larsen T.O."/>
            <person name="Devries R.P."/>
            <person name="Grigoriev I.V."/>
            <person name="Machida M."/>
            <person name="Baker S.E."/>
            <person name="Andersen M.R."/>
        </authorList>
    </citation>
    <scope>NUCLEOTIDE SEQUENCE [LARGE SCALE GENOMIC DNA]</scope>
    <source>
        <strain evidence="2 3">CBS 151.66</strain>
    </source>
</reference>
<accession>A0A5N5XAH9</accession>
<organism evidence="2 3">
    <name type="scientific">Aspergillus leporis</name>
    <dbReference type="NCBI Taxonomy" id="41062"/>
    <lineage>
        <taxon>Eukaryota</taxon>
        <taxon>Fungi</taxon>
        <taxon>Dikarya</taxon>
        <taxon>Ascomycota</taxon>
        <taxon>Pezizomycotina</taxon>
        <taxon>Eurotiomycetes</taxon>
        <taxon>Eurotiomycetidae</taxon>
        <taxon>Eurotiales</taxon>
        <taxon>Aspergillaceae</taxon>
        <taxon>Aspergillus</taxon>
        <taxon>Aspergillus subgen. Circumdati</taxon>
    </lineage>
</organism>
<keyword evidence="1" id="KW-0472">Membrane</keyword>
<evidence type="ECO:0000313" key="2">
    <source>
        <dbReference type="EMBL" id="KAB8077778.1"/>
    </source>
</evidence>
<evidence type="ECO:0000313" key="3">
    <source>
        <dbReference type="Proteomes" id="UP000326565"/>
    </source>
</evidence>
<keyword evidence="1" id="KW-0812">Transmembrane</keyword>